<evidence type="ECO:0000256" key="2">
    <source>
        <dbReference type="ARBA" id="ARBA00007430"/>
    </source>
</evidence>
<protein>
    <submittedName>
        <fullName evidence="8">Lipopolysaccharide biosynthesis protein</fullName>
    </submittedName>
</protein>
<keyword evidence="5 7" id="KW-1133">Transmembrane helix</keyword>
<dbReference type="CDD" id="cd13127">
    <property type="entry name" value="MATE_tuaB_like"/>
    <property type="match status" value="1"/>
</dbReference>
<sequence>MVAPTNHAPDAGNRAPESLSTRIRRAVLWRSGSQVIAQIVQWGATFLVIRILTPADYGLFAMTQVVLMLAAMLNGMGLANALVRAPELRREDVARVFGMLIAANLALAAIQVAAAPLVAAYYREPRVAEILRVQALLYLANPLIALAQGQLARTLEFARQARVNILAALAGAGTALTGALLGWGVWALVAAPIALFGARAIGLTIAAGSVPRPSFAFRGAGAFARYGGLVAAGQFFAFVWSQADVAIAGRIVDARTLGLYATALFLVQIVVSKVVPPLNEVAFAAYARLQGTPGAVGRAFLTLVRAVMVVAMPFYMGLASAAEPVVLTALGPHWHDAAPIVALLALSMPAYTLYVLLGPVCDALGRPGIATANGATAAVIAPLAVIVSVQWGIMALAASWIATFALLLAIGARRALPVIGVSAGELVRAAAPAVSASLAMAAVVLLVDRALPPLAAPTRIGLLVATGGAVYAGWLLVFARTSIAALLSLVRPRPAA</sequence>
<keyword evidence="4 7" id="KW-0812">Transmembrane</keyword>
<feature type="transmembrane region" description="Helical" evidence="7">
    <location>
        <begin position="338"/>
        <end position="357"/>
    </location>
</feature>
<comment type="subcellular location">
    <subcellularLocation>
        <location evidence="1">Cell membrane</location>
        <topology evidence="1">Multi-pass membrane protein</topology>
    </subcellularLocation>
</comment>
<keyword evidence="6 7" id="KW-0472">Membrane</keyword>
<name>A0A2A4HZ18_9SPHN</name>
<gene>
    <name evidence="8" type="ORF">COA17_08350</name>
</gene>
<dbReference type="InterPro" id="IPR050833">
    <property type="entry name" value="Poly_Biosynth_Transport"/>
</dbReference>
<feature type="transmembrane region" description="Helical" evidence="7">
    <location>
        <begin position="260"/>
        <end position="287"/>
    </location>
</feature>
<reference evidence="8 9" key="1">
    <citation type="submission" date="2017-09" db="EMBL/GenBank/DDBJ databases">
        <title>Sphingomonas ginsenosidimutans KACC 14949, whole genome shotgun sequence.</title>
        <authorList>
            <person name="Feng G."/>
            <person name="Zhu H."/>
        </authorList>
    </citation>
    <scope>NUCLEOTIDE SEQUENCE [LARGE SCALE GENOMIC DNA]</scope>
    <source>
        <strain evidence="8 9">KACC 14949</strain>
    </source>
</reference>
<evidence type="ECO:0000256" key="6">
    <source>
        <dbReference type="ARBA" id="ARBA00023136"/>
    </source>
</evidence>
<evidence type="ECO:0000256" key="7">
    <source>
        <dbReference type="SAM" id="Phobius"/>
    </source>
</evidence>
<feature type="transmembrane region" description="Helical" evidence="7">
    <location>
        <begin position="299"/>
        <end position="318"/>
    </location>
</feature>
<evidence type="ECO:0000256" key="5">
    <source>
        <dbReference type="ARBA" id="ARBA00022989"/>
    </source>
</evidence>
<dbReference type="PANTHER" id="PTHR30250">
    <property type="entry name" value="PST FAMILY PREDICTED COLANIC ACID TRANSPORTER"/>
    <property type="match status" value="1"/>
</dbReference>
<dbReference type="PANTHER" id="PTHR30250:SF10">
    <property type="entry name" value="LIPOPOLYSACCHARIDE BIOSYNTHESIS PROTEIN WZXC"/>
    <property type="match status" value="1"/>
</dbReference>
<evidence type="ECO:0000313" key="8">
    <source>
        <dbReference type="EMBL" id="PCG08917.1"/>
    </source>
</evidence>
<dbReference type="Pfam" id="PF13440">
    <property type="entry name" value="Polysacc_synt_3"/>
    <property type="match status" value="1"/>
</dbReference>
<organism evidence="8 9">
    <name type="scientific">Sphingomonas ginsenosidimutans</name>
    <dbReference type="NCBI Taxonomy" id="862134"/>
    <lineage>
        <taxon>Bacteria</taxon>
        <taxon>Pseudomonadati</taxon>
        <taxon>Pseudomonadota</taxon>
        <taxon>Alphaproteobacteria</taxon>
        <taxon>Sphingomonadales</taxon>
        <taxon>Sphingomonadaceae</taxon>
        <taxon>Sphingomonas</taxon>
    </lineage>
</organism>
<proteinExistence type="inferred from homology"/>
<keyword evidence="3" id="KW-1003">Cell membrane</keyword>
<keyword evidence="9" id="KW-1185">Reference proteome</keyword>
<feature type="transmembrane region" description="Helical" evidence="7">
    <location>
        <begin position="95"/>
        <end position="121"/>
    </location>
</feature>
<comment type="similarity">
    <text evidence="2">Belongs to the polysaccharide synthase family.</text>
</comment>
<comment type="caution">
    <text evidence="8">The sequence shown here is derived from an EMBL/GenBank/DDBJ whole genome shotgun (WGS) entry which is preliminary data.</text>
</comment>
<feature type="transmembrane region" description="Helical" evidence="7">
    <location>
        <begin position="189"/>
        <end position="210"/>
    </location>
</feature>
<feature type="transmembrane region" description="Helical" evidence="7">
    <location>
        <begin position="433"/>
        <end position="451"/>
    </location>
</feature>
<feature type="transmembrane region" description="Helical" evidence="7">
    <location>
        <begin position="393"/>
        <end position="412"/>
    </location>
</feature>
<dbReference type="AlphaFoldDB" id="A0A2A4HZ18"/>
<feature type="transmembrane region" description="Helical" evidence="7">
    <location>
        <begin position="163"/>
        <end position="183"/>
    </location>
</feature>
<dbReference type="GO" id="GO:0005886">
    <property type="term" value="C:plasma membrane"/>
    <property type="evidence" value="ECO:0007669"/>
    <property type="project" value="UniProtKB-SubCell"/>
</dbReference>
<evidence type="ECO:0000313" key="9">
    <source>
        <dbReference type="Proteomes" id="UP000218784"/>
    </source>
</evidence>
<dbReference type="EMBL" id="NWVD01000003">
    <property type="protein sequence ID" value="PCG08917.1"/>
    <property type="molecule type" value="Genomic_DNA"/>
</dbReference>
<evidence type="ECO:0000256" key="3">
    <source>
        <dbReference type="ARBA" id="ARBA00022475"/>
    </source>
</evidence>
<evidence type="ECO:0000256" key="1">
    <source>
        <dbReference type="ARBA" id="ARBA00004651"/>
    </source>
</evidence>
<feature type="transmembrane region" description="Helical" evidence="7">
    <location>
        <begin position="59"/>
        <end position="83"/>
    </location>
</feature>
<dbReference type="Proteomes" id="UP000218784">
    <property type="component" value="Unassembled WGS sequence"/>
</dbReference>
<evidence type="ECO:0000256" key="4">
    <source>
        <dbReference type="ARBA" id="ARBA00022692"/>
    </source>
</evidence>
<feature type="transmembrane region" description="Helical" evidence="7">
    <location>
        <begin position="369"/>
        <end position="387"/>
    </location>
</feature>
<feature type="transmembrane region" description="Helical" evidence="7">
    <location>
        <begin position="222"/>
        <end position="240"/>
    </location>
</feature>
<accession>A0A2A4HZ18</accession>
<feature type="transmembrane region" description="Helical" evidence="7">
    <location>
        <begin position="133"/>
        <end position="151"/>
    </location>
</feature>